<accession>A0A0G9K7G3</accession>
<dbReference type="AlphaFoldDB" id="A0A0G9K7G3"/>
<name>A0A0G9K7G3_9BACT</name>
<organism evidence="1 2">
    <name type="scientific">Aliarcobacter butzleri L348</name>
    <dbReference type="NCBI Taxonomy" id="1447256"/>
    <lineage>
        <taxon>Bacteria</taxon>
        <taxon>Pseudomonadati</taxon>
        <taxon>Campylobacterota</taxon>
        <taxon>Epsilonproteobacteria</taxon>
        <taxon>Campylobacterales</taxon>
        <taxon>Arcobacteraceae</taxon>
        <taxon>Aliarcobacter</taxon>
    </lineage>
</organism>
<sequence length="37" mass="4471">MKIKAILSSGRFRIFNVFKFEDLKAITALYPRWEYMS</sequence>
<evidence type="ECO:0000313" key="2">
    <source>
        <dbReference type="Proteomes" id="UP000035514"/>
    </source>
</evidence>
<reference evidence="1 2" key="1">
    <citation type="submission" date="2014-01" db="EMBL/GenBank/DDBJ databases">
        <title>Development of a Comparative Genomic Fingerprinting Assay for High Resolution Genotyping of Arcobacter butzleri.</title>
        <authorList>
            <person name="Webb A.L."/>
            <person name="Inglis G.D."/>
            <person name="Kruczkiewicz P."/>
            <person name="Selinger L.B."/>
            <person name="Taboada E.N."/>
        </authorList>
    </citation>
    <scope>NUCLEOTIDE SEQUENCE [LARGE SCALE GENOMIC DNA]</scope>
    <source>
        <strain evidence="1 2">L348</strain>
    </source>
</reference>
<dbReference type="Proteomes" id="UP000035514">
    <property type="component" value="Unassembled WGS sequence"/>
</dbReference>
<dbReference type="EMBL" id="JAIQ01000024">
    <property type="protein sequence ID" value="KLE02502.1"/>
    <property type="molecule type" value="Genomic_DNA"/>
</dbReference>
<evidence type="ECO:0000313" key="1">
    <source>
        <dbReference type="EMBL" id="KLE02502.1"/>
    </source>
</evidence>
<dbReference type="PATRIC" id="fig|1447256.3.peg.137"/>
<comment type="caution">
    <text evidence="1">The sequence shown here is derived from an EMBL/GenBank/DDBJ whole genome shotgun (WGS) entry which is preliminary data.</text>
</comment>
<gene>
    <name evidence="1" type="ORF">AA20_00705</name>
</gene>
<protein>
    <submittedName>
        <fullName evidence="1">Uncharacterized protein</fullName>
    </submittedName>
</protein>
<proteinExistence type="predicted"/>